<dbReference type="AlphaFoldDB" id="A0A858RNC9"/>
<dbReference type="Proteomes" id="UP000501812">
    <property type="component" value="Chromosome"/>
</dbReference>
<dbReference type="SUPFAM" id="SSF55144">
    <property type="entry name" value="LigT-like"/>
    <property type="match status" value="1"/>
</dbReference>
<evidence type="ECO:0000313" key="2">
    <source>
        <dbReference type="Proteomes" id="UP000501812"/>
    </source>
</evidence>
<dbReference type="Gene3D" id="3.90.1140.10">
    <property type="entry name" value="Cyclic phosphodiesterase"/>
    <property type="match status" value="1"/>
</dbReference>
<name>A0A858RNC9_9BACT</name>
<sequence>MDQQLLLFDLPPLPKGRPDVFAVVRPDAAMAEHLARFTEQHCWRHGLKATGRPAEILHITLRTFGCYAEMNSRELARIKQWCKTAALLSPSFDVGFDRVLPFSNGPLALVAGGGNAELHHLRWILMGAPERKPRFVPHLSLAYPSAGFLEEEIDPVSWSVNELLLIHSLVGKTEHRVLARWPLDAVA</sequence>
<dbReference type="EMBL" id="CP051774">
    <property type="protein sequence ID" value="QJE97938.1"/>
    <property type="molecule type" value="Genomic_DNA"/>
</dbReference>
<keyword evidence="2" id="KW-1185">Reference proteome</keyword>
<protein>
    <recommendedName>
        <fullName evidence="3">2'-5' RNA ligase</fullName>
    </recommendedName>
</protein>
<dbReference type="Pfam" id="PF13563">
    <property type="entry name" value="2_5_RNA_ligase2"/>
    <property type="match status" value="1"/>
</dbReference>
<dbReference type="InterPro" id="IPR009097">
    <property type="entry name" value="Cyclic_Pdiesterase"/>
</dbReference>
<reference evidence="1 2" key="1">
    <citation type="submission" date="2020-04" db="EMBL/GenBank/DDBJ databases">
        <title>Luteolibacter sp. G-1-1-1 isolated from soil.</title>
        <authorList>
            <person name="Dahal R.H."/>
        </authorList>
    </citation>
    <scope>NUCLEOTIDE SEQUENCE [LARGE SCALE GENOMIC DNA]</scope>
    <source>
        <strain evidence="1 2">G-1-1-1</strain>
    </source>
</reference>
<organism evidence="1 2">
    <name type="scientific">Luteolibacter luteus</name>
    <dbReference type="NCBI Taxonomy" id="2728835"/>
    <lineage>
        <taxon>Bacteria</taxon>
        <taxon>Pseudomonadati</taxon>
        <taxon>Verrucomicrobiota</taxon>
        <taxon>Verrucomicrobiia</taxon>
        <taxon>Verrucomicrobiales</taxon>
        <taxon>Verrucomicrobiaceae</taxon>
        <taxon>Luteolibacter</taxon>
    </lineage>
</organism>
<evidence type="ECO:0000313" key="1">
    <source>
        <dbReference type="EMBL" id="QJE97938.1"/>
    </source>
</evidence>
<accession>A0A858RNC9</accession>
<proteinExistence type="predicted"/>
<dbReference type="KEGG" id="luo:HHL09_19820"/>
<evidence type="ECO:0008006" key="3">
    <source>
        <dbReference type="Google" id="ProtNLM"/>
    </source>
</evidence>
<gene>
    <name evidence="1" type="ORF">HHL09_19820</name>
</gene>
<dbReference type="RefSeq" id="WP_169456364.1">
    <property type="nucleotide sequence ID" value="NZ_CP051774.1"/>
</dbReference>